<name>A0AAU6W4E0_9VIRU</name>
<dbReference type="EMBL" id="PP179332">
    <property type="protein sequence ID" value="XAI71097.1"/>
    <property type="molecule type" value="Genomic_DNA"/>
</dbReference>
<gene>
    <name evidence="1" type="ORF">Cygsa01_00051</name>
</gene>
<sequence length="83" mass="9356">MISQRMMNSSRLCESATGRTRQDGDILVYHSGLKRKIWMSVETRDAGSTKFSVWGMPHNDDGENLPKKHIQLKLSSNGAYATK</sequence>
<evidence type="ECO:0000313" key="1">
    <source>
        <dbReference type="EMBL" id="XAI71097.1"/>
    </source>
</evidence>
<accession>A0AAU6W4E0</accession>
<reference evidence="1" key="1">
    <citation type="journal article" date="2024" name="J. Gen. Virol.">
        <title>Novel phages of Pseudomonas syringae unveil numerous potential auxiliary metabolic genes.</title>
        <authorList>
            <person name="Feltin C."/>
            <person name="Garneau J.R."/>
            <person name="Morris C.E."/>
            <person name="Berard A."/>
            <person name="Torres-Barcelo C."/>
        </authorList>
    </citation>
    <scope>NUCLEOTIDE SEQUENCE</scope>
</reference>
<proteinExistence type="predicted"/>
<protein>
    <submittedName>
        <fullName evidence="1">Uncharacterized protein</fullName>
    </submittedName>
</protein>
<organism evidence="1">
    <name type="scientific">Pseudomonas phage Cygsa01</name>
    <dbReference type="NCBI Taxonomy" id="3138529"/>
    <lineage>
        <taxon>Viruses</taxon>
    </lineage>
</organism>